<evidence type="ECO:0000313" key="7">
    <source>
        <dbReference type="Proteomes" id="UP001521116"/>
    </source>
</evidence>
<gene>
    <name evidence="6" type="ORF">SLS56_008974</name>
</gene>
<keyword evidence="7" id="KW-1185">Reference proteome</keyword>
<evidence type="ECO:0000313" key="6">
    <source>
        <dbReference type="EMBL" id="KAL1621963.1"/>
    </source>
</evidence>
<protein>
    <recommendedName>
        <fullName evidence="8">RTA1 domain protein</fullName>
    </recommendedName>
</protein>
<feature type="transmembrane region" description="Helical" evidence="5">
    <location>
        <begin position="50"/>
        <end position="70"/>
    </location>
</feature>
<dbReference type="InterPro" id="IPR007568">
    <property type="entry name" value="RTA1"/>
</dbReference>
<keyword evidence="4 5" id="KW-0472">Membrane</keyword>
<feature type="transmembrane region" description="Helical" evidence="5">
    <location>
        <begin position="205"/>
        <end position="224"/>
    </location>
</feature>
<name>A0ABR3SJ26_9PEZI</name>
<dbReference type="EMBL" id="JAJVDC020000143">
    <property type="protein sequence ID" value="KAL1621963.1"/>
    <property type="molecule type" value="Genomic_DNA"/>
</dbReference>
<dbReference type="Pfam" id="PF04479">
    <property type="entry name" value="RTA1"/>
    <property type="match status" value="1"/>
</dbReference>
<comment type="caution">
    <text evidence="6">The sequence shown here is derived from an EMBL/GenBank/DDBJ whole genome shotgun (WGS) entry which is preliminary data.</text>
</comment>
<feature type="transmembrane region" description="Helical" evidence="5">
    <location>
        <begin position="125"/>
        <end position="145"/>
    </location>
</feature>
<feature type="transmembrane region" description="Helical" evidence="5">
    <location>
        <begin position="82"/>
        <end position="104"/>
    </location>
</feature>
<dbReference type="Proteomes" id="UP001521116">
    <property type="component" value="Unassembled WGS sequence"/>
</dbReference>
<sequence length="289" mass="32676">MSHPTLSTRGEADFDLYPYNPSAAAGYAFVVLFGIGGVVHLVFVWPLRAWFFIPLILGCVGEAFGYYGRAQSHNNIRNGSPYLLQLMLILASAPLVAATIYMTLGRIIRTLDAEHHAMIRTRWLTKLYVVIDVGSFVCQMMGSAMQSSGDPAGVKLGIKIVVGGLGFQLAAFLFFIAMAWRFHFRLNREPTTISRHPQIQWRRDMWVLYTTSILIFVRSTFRIIEFVEGNEGAIYTHEAFLYVFDAFLMFLVVTILAVFHPARLIKNCNQIRKSRGNEEDVESILITSH</sequence>
<accession>A0ABR3SJ26</accession>
<feature type="transmembrane region" description="Helical" evidence="5">
    <location>
        <begin position="165"/>
        <end position="184"/>
    </location>
</feature>
<feature type="transmembrane region" description="Helical" evidence="5">
    <location>
        <begin position="24"/>
        <end position="43"/>
    </location>
</feature>
<comment type="subcellular location">
    <subcellularLocation>
        <location evidence="1">Membrane</location>
        <topology evidence="1">Multi-pass membrane protein</topology>
    </subcellularLocation>
</comment>
<keyword evidence="3 5" id="KW-1133">Transmembrane helix</keyword>
<evidence type="ECO:0008006" key="8">
    <source>
        <dbReference type="Google" id="ProtNLM"/>
    </source>
</evidence>
<dbReference type="PANTHER" id="PTHR31465">
    <property type="entry name" value="PROTEIN RTA1-RELATED"/>
    <property type="match status" value="1"/>
</dbReference>
<proteinExistence type="predicted"/>
<keyword evidence="2 5" id="KW-0812">Transmembrane</keyword>
<organism evidence="6 7">
    <name type="scientific">Neofusicoccum ribis</name>
    <dbReference type="NCBI Taxonomy" id="45134"/>
    <lineage>
        <taxon>Eukaryota</taxon>
        <taxon>Fungi</taxon>
        <taxon>Dikarya</taxon>
        <taxon>Ascomycota</taxon>
        <taxon>Pezizomycotina</taxon>
        <taxon>Dothideomycetes</taxon>
        <taxon>Dothideomycetes incertae sedis</taxon>
        <taxon>Botryosphaeriales</taxon>
        <taxon>Botryosphaeriaceae</taxon>
        <taxon>Neofusicoccum</taxon>
    </lineage>
</organism>
<evidence type="ECO:0000256" key="5">
    <source>
        <dbReference type="SAM" id="Phobius"/>
    </source>
</evidence>
<evidence type="ECO:0000256" key="3">
    <source>
        <dbReference type="ARBA" id="ARBA00022989"/>
    </source>
</evidence>
<feature type="transmembrane region" description="Helical" evidence="5">
    <location>
        <begin position="239"/>
        <end position="259"/>
    </location>
</feature>
<evidence type="ECO:0000256" key="2">
    <source>
        <dbReference type="ARBA" id="ARBA00022692"/>
    </source>
</evidence>
<reference evidence="6 7" key="1">
    <citation type="submission" date="2024-02" db="EMBL/GenBank/DDBJ databases">
        <title>De novo assembly and annotation of 12 fungi associated with fruit tree decline syndrome in Ontario, Canada.</title>
        <authorList>
            <person name="Sulman M."/>
            <person name="Ellouze W."/>
            <person name="Ilyukhin E."/>
        </authorList>
    </citation>
    <scope>NUCLEOTIDE SEQUENCE [LARGE SCALE GENOMIC DNA]</scope>
    <source>
        <strain evidence="6 7">M1-105</strain>
    </source>
</reference>
<evidence type="ECO:0000256" key="4">
    <source>
        <dbReference type="ARBA" id="ARBA00023136"/>
    </source>
</evidence>
<evidence type="ECO:0000256" key="1">
    <source>
        <dbReference type="ARBA" id="ARBA00004141"/>
    </source>
</evidence>
<dbReference type="PANTHER" id="PTHR31465:SF17">
    <property type="entry name" value="DOMAIN PROTEIN, PUTATIVE (AFU_ORTHOLOGUE AFUA_5G09900)-RELATED"/>
    <property type="match status" value="1"/>
</dbReference>